<reference evidence="2 3" key="1">
    <citation type="journal article" date="2016" name="Sci. Rep.">
        <title>Peltaster fructicola genome reveals evolution from an invasive phytopathogen to an ectophytic parasite.</title>
        <authorList>
            <person name="Xu C."/>
            <person name="Chen H."/>
            <person name="Gleason M.L."/>
            <person name="Xu J.R."/>
            <person name="Liu H."/>
            <person name="Zhang R."/>
            <person name="Sun G."/>
        </authorList>
    </citation>
    <scope>NUCLEOTIDE SEQUENCE [LARGE SCALE GENOMIC DNA]</scope>
    <source>
        <strain evidence="2 3">LNHT1506</strain>
    </source>
</reference>
<evidence type="ECO:0000313" key="3">
    <source>
        <dbReference type="Proteomes" id="UP000503462"/>
    </source>
</evidence>
<organism evidence="2 3">
    <name type="scientific">Peltaster fructicola</name>
    <dbReference type="NCBI Taxonomy" id="286661"/>
    <lineage>
        <taxon>Eukaryota</taxon>
        <taxon>Fungi</taxon>
        <taxon>Dikarya</taxon>
        <taxon>Ascomycota</taxon>
        <taxon>Pezizomycotina</taxon>
        <taxon>Dothideomycetes</taxon>
        <taxon>Dothideomycetes incertae sedis</taxon>
        <taxon>Peltaster</taxon>
    </lineage>
</organism>
<feature type="compositionally biased region" description="Polar residues" evidence="1">
    <location>
        <begin position="218"/>
        <end position="235"/>
    </location>
</feature>
<dbReference type="EMBL" id="CP051141">
    <property type="protein sequence ID" value="QIW99119.1"/>
    <property type="molecule type" value="Genomic_DNA"/>
</dbReference>
<feature type="compositionally biased region" description="Polar residues" evidence="1">
    <location>
        <begin position="243"/>
        <end position="254"/>
    </location>
</feature>
<name>A0A6H0XXG5_9PEZI</name>
<keyword evidence="3" id="KW-1185">Reference proteome</keyword>
<proteinExistence type="predicted"/>
<dbReference type="AlphaFoldDB" id="A0A6H0XXG5"/>
<dbReference type="Proteomes" id="UP000503462">
    <property type="component" value="Chromosome 3"/>
</dbReference>
<protein>
    <submittedName>
        <fullName evidence="2">Uncharacterized protein</fullName>
    </submittedName>
</protein>
<feature type="compositionally biased region" description="Low complexity" evidence="1">
    <location>
        <begin position="118"/>
        <end position="128"/>
    </location>
</feature>
<feature type="compositionally biased region" description="Low complexity" evidence="1">
    <location>
        <begin position="268"/>
        <end position="279"/>
    </location>
</feature>
<feature type="compositionally biased region" description="Polar residues" evidence="1">
    <location>
        <begin position="157"/>
        <end position="167"/>
    </location>
</feature>
<accession>A0A6H0XXG5</accession>
<feature type="region of interest" description="Disordered" evidence="1">
    <location>
        <begin position="186"/>
        <end position="286"/>
    </location>
</feature>
<evidence type="ECO:0000313" key="2">
    <source>
        <dbReference type="EMBL" id="QIW99119.1"/>
    </source>
</evidence>
<sequence length="286" mass="30700">MSSLECEQMTFKQRCFRMLQAIKSYSLVRYDVLLGENDALIAAPKRYLALKIANFYVNRSKSYRPSRLDTTAPIPNPAGGAEDFSDPVLPSSAAGDKRTADVAGLGENGTSGKKTRSGAKGLKSGSKSTRGRRAAVTKPDDNSTIKDVKVPRLEATGPSSNFPTNANPYMMSSVDTWRNIAIDPRLSQPSTAHPNGIFHSEDSKSGAGGQHTHLDPTLVQSPVSRANGSPLSPDSATGAYDQYINQRTLHNQQPIYRDDTAQHMSGQASSTSPATSVVSYGHDSLP</sequence>
<feature type="region of interest" description="Disordered" evidence="1">
    <location>
        <begin position="66"/>
        <end position="167"/>
    </location>
</feature>
<evidence type="ECO:0000256" key="1">
    <source>
        <dbReference type="SAM" id="MobiDB-lite"/>
    </source>
</evidence>
<gene>
    <name evidence="2" type="ORF">AMS68_004637</name>
</gene>
<feature type="compositionally biased region" description="Basic and acidic residues" evidence="1">
    <location>
        <begin position="138"/>
        <end position="152"/>
    </location>
</feature>